<organism evidence="7 8">
    <name type="scientific">Geomesophilobacter sediminis</name>
    <dbReference type="NCBI Taxonomy" id="2798584"/>
    <lineage>
        <taxon>Bacteria</taxon>
        <taxon>Pseudomonadati</taxon>
        <taxon>Thermodesulfobacteriota</taxon>
        <taxon>Desulfuromonadia</taxon>
        <taxon>Geobacterales</taxon>
        <taxon>Geobacteraceae</taxon>
        <taxon>Geomesophilobacter</taxon>
    </lineage>
</organism>
<evidence type="ECO:0000313" key="8">
    <source>
        <dbReference type="Proteomes" id="UP000636888"/>
    </source>
</evidence>
<dbReference type="InterPro" id="IPR007197">
    <property type="entry name" value="rSAM"/>
</dbReference>
<dbReference type="SUPFAM" id="SSF102114">
    <property type="entry name" value="Radical SAM enzymes"/>
    <property type="match status" value="1"/>
</dbReference>
<keyword evidence="4" id="KW-0408">Iron</keyword>
<dbReference type="SFLD" id="SFLDS00029">
    <property type="entry name" value="Radical_SAM"/>
    <property type="match status" value="1"/>
</dbReference>
<keyword evidence="5" id="KW-0411">Iron-sulfur</keyword>
<keyword evidence="8" id="KW-1185">Reference proteome</keyword>
<dbReference type="AlphaFoldDB" id="A0A8J7JE54"/>
<dbReference type="Pfam" id="PF04055">
    <property type="entry name" value="Radical_SAM"/>
    <property type="match status" value="1"/>
</dbReference>
<sequence length="351" mass="39590">MTHLVRFLKKARVALRMHRRRPTFVSFNVTNRCNEACPMCSIWRDEGEDLPLAEIERIFTDLRRCGFLVSELSGGEPFLRPDLFEVFKVLDRLGFLYTLTTNGTLVTGEQIERLSDARGLLQLAVSLDSLRRDTYRALRGCDLLPDVLNTLDRIAAAPPPQPVKLNMTLSRLNYQEVFDMIRYARARGFFLSVFPVSLGGGFEHRADHPQFRASSGELREMATVFVELSRLKKEGAPLWEYSGFYEKAAGYLLQRPMGPCGAGELFVDLHSDGKLAPCIDLPTCADLRQESAAAALARMKTQSERIRSCSGASPCCYTCSYNISLTAEHPVRFVLENARRTVKLWVKKPKA</sequence>
<evidence type="ECO:0000256" key="1">
    <source>
        <dbReference type="ARBA" id="ARBA00001966"/>
    </source>
</evidence>
<dbReference type="InterPro" id="IPR013785">
    <property type="entry name" value="Aldolase_TIM"/>
</dbReference>
<dbReference type="Gene3D" id="3.20.20.70">
    <property type="entry name" value="Aldolase class I"/>
    <property type="match status" value="1"/>
</dbReference>
<dbReference type="PANTHER" id="PTHR11228">
    <property type="entry name" value="RADICAL SAM DOMAIN PROTEIN"/>
    <property type="match status" value="1"/>
</dbReference>
<dbReference type="Proteomes" id="UP000636888">
    <property type="component" value="Unassembled WGS sequence"/>
</dbReference>
<keyword evidence="3" id="KW-0479">Metal-binding</keyword>
<keyword evidence="2" id="KW-0949">S-adenosyl-L-methionine</keyword>
<comment type="cofactor">
    <cofactor evidence="1">
        <name>[4Fe-4S] cluster</name>
        <dbReference type="ChEBI" id="CHEBI:49883"/>
    </cofactor>
</comment>
<dbReference type="CDD" id="cd01335">
    <property type="entry name" value="Radical_SAM"/>
    <property type="match status" value="1"/>
</dbReference>
<dbReference type="PROSITE" id="PS51918">
    <property type="entry name" value="RADICAL_SAM"/>
    <property type="match status" value="1"/>
</dbReference>
<dbReference type="InterPro" id="IPR058240">
    <property type="entry name" value="rSAM_sf"/>
</dbReference>
<dbReference type="GO" id="GO:0003824">
    <property type="term" value="F:catalytic activity"/>
    <property type="evidence" value="ECO:0007669"/>
    <property type="project" value="InterPro"/>
</dbReference>
<evidence type="ECO:0000256" key="5">
    <source>
        <dbReference type="ARBA" id="ARBA00023014"/>
    </source>
</evidence>
<evidence type="ECO:0000256" key="4">
    <source>
        <dbReference type="ARBA" id="ARBA00023004"/>
    </source>
</evidence>
<dbReference type="EMBL" id="JAEMHM010000010">
    <property type="protein sequence ID" value="MBJ6725708.1"/>
    <property type="molecule type" value="Genomic_DNA"/>
</dbReference>
<dbReference type="PANTHER" id="PTHR11228:SF7">
    <property type="entry name" value="PQQA PEPTIDE CYCLASE"/>
    <property type="match status" value="1"/>
</dbReference>
<dbReference type="GO" id="GO:0051536">
    <property type="term" value="F:iron-sulfur cluster binding"/>
    <property type="evidence" value="ECO:0007669"/>
    <property type="project" value="UniProtKB-KW"/>
</dbReference>
<dbReference type="GO" id="GO:0046872">
    <property type="term" value="F:metal ion binding"/>
    <property type="evidence" value="ECO:0007669"/>
    <property type="project" value="UniProtKB-KW"/>
</dbReference>
<evidence type="ECO:0000256" key="3">
    <source>
        <dbReference type="ARBA" id="ARBA00022723"/>
    </source>
</evidence>
<evidence type="ECO:0000256" key="2">
    <source>
        <dbReference type="ARBA" id="ARBA00022691"/>
    </source>
</evidence>
<dbReference type="InterPro" id="IPR006638">
    <property type="entry name" value="Elp3/MiaA/NifB-like_rSAM"/>
</dbReference>
<gene>
    <name evidence="7" type="ORF">JFN93_13390</name>
</gene>
<reference evidence="7" key="1">
    <citation type="submission" date="2020-12" db="EMBL/GenBank/DDBJ databases">
        <title>Geomonas sp. Red875, isolated from river sediment.</title>
        <authorList>
            <person name="Xu Z."/>
            <person name="Zhang Z."/>
            <person name="Masuda Y."/>
            <person name="Itoh H."/>
            <person name="Senoo K."/>
        </authorList>
    </citation>
    <scope>NUCLEOTIDE SEQUENCE</scope>
    <source>
        <strain evidence="7">Red875</strain>
    </source>
</reference>
<evidence type="ECO:0000259" key="6">
    <source>
        <dbReference type="PROSITE" id="PS51918"/>
    </source>
</evidence>
<accession>A0A8J7JE54</accession>
<evidence type="ECO:0000313" key="7">
    <source>
        <dbReference type="EMBL" id="MBJ6725708.1"/>
    </source>
</evidence>
<name>A0A8J7JE54_9BACT</name>
<dbReference type="RefSeq" id="WP_199384598.1">
    <property type="nucleotide sequence ID" value="NZ_JAEMHM010000010.1"/>
</dbReference>
<protein>
    <submittedName>
        <fullName evidence="7">Radical SAM protein</fullName>
    </submittedName>
</protein>
<dbReference type="SFLD" id="SFLDG01067">
    <property type="entry name" value="SPASM/twitch_domain_containing"/>
    <property type="match status" value="1"/>
</dbReference>
<dbReference type="InterPro" id="IPR050377">
    <property type="entry name" value="Radical_SAM_PqqE_MftC-like"/>
</dbReference>
<dbReference type="SMART" id="SM00729">
    <property type="entry name" value="Elp3"/>
    <property type="match status" value="1"/>
</dbReference>
<proteinExistence type="predicted"/>
<comment type="caution">
    <text evidence="7">The sequence shown here is derived from an EMBL/GenBank/DDBJ whole genome shotgun (WGS) entry which is preliminary data.</text>
</comment>
<feature type="domain" description="Radical SAM core" evidence="6">
    <location>
        <begin position="19"/>
        <end position="231"/>
    </location>
</feature>